<evidence type="ECO:0000256" key="2">
    <source>
        <dbReference type="PROSITE-ProRule" id="PRU00169"/>
    </source>
</evidence>
<dbReference type="PANTHER" id="PTHR43156">
    <property type="entry name" value="STAGE II SPORULATION PROTEIN E-RELATED"/>
    <property type="match status" value="1"/>
</dbReference>
<keyword evidence="5" id="KW-1185">Reference proteome</keyword>
<evidence type="ECO:0000313" key="4">
    <source>
        <dbReference type="EMBL" id="MCQ8128100.1"/>
    </source>
</evidence>
<evidence type="ECO:0000256" key="1">
    <source>
        <dbReference type="ARBA" id="ARBA00022801"/>
    </source>
</evidence>
<dbReference type="Pfam" id="PF07228">
    <property type="entry name" value="SpoIIE"/>
    <property type="match status" value="1"/>
</dbReference>
<feature type="modified residue" description="4-aspartylphosphate" evidence="2">
    <location>
        <position position="57"/>
    </location>
</feature>
<protein>
    <submittedName>
        <fullName evidence="4">Fused response regulator/phosphatase</fullName>
    </submittedName>
</protein>
<reference evidence="4 5" key="1">
    <citation type="submission" date="2022-07" db="EMBL/GenBank/DDBJ databases">
        <title>Methylomonas rivi sp. nov., Methylomonas rosea sp. nov., Methylomonas aureus sp. nov. and Methylomonas subterranea sp. nov., four novel methanotrophs isolated from a freshwater creek and the deep terrestrial subsurface.</title>
        <authorList>
            <person name="Abin C."/>
            <person name="Sankaranarayanan K."/>
            <person name="Garner C."/>
            <person name="Sindelar R."/>
            <person name="Kotary K."/>
            <person name="Garner R."/>
            <person name="Barclay S."/>
            <person name="Lawson P."/>
            <person name="Krumholz L."/>
        </authorList>
    </citation>
    <scope>NUCLEOTIDE SEQUENCE [LARGE SCALE GENOMIC DNA]</scope>
    <source>
        <strain evidence="4 5">WSC-6</strain>
    </source>
</reference>
<dbReference type="SMART" id="SM00331">
    <property type="entry name" value="PP2C_SIG"/>
    <property type="match status" value="1"/>
</dbReference>
<dbReference type="EMBL" id="JANIBK010000023">
    <property type="protein sequence ID" value="MCQ8128100.1"/>
    <property type="molecule type" value="Genomic_DNA"/>
</dbReference>
<proteinExistence type="predicted"/>
<organism evidence="4 5">
    <name type="scientific">Methylomonas rivi</name>
    <dbReference type="NCBI Taxonomy" id="2952226"/>
    <lineage>
        <taxon>Bacteria</taxon>
        <taxon>Pseudomonadati</taxon>
        <taxon>Pseudomonadota</taxon>
        <taxon>Gammaproteobacteria</taxon>
        <taxon>Methylococcales</taxon>
        <taxon>Methylococcaceae</taxon>
        <taxon>Methylomonas</taxon>
    </lineage>
</organism>
<dbReference type="InterPro" id="IPR036457">
    <property type="entry name" value="PPM-type-like_dom_sf"/>
</dbReference>
<dbReference type="RefSeq" id="WP_256614468.1">
    <property type="nucleotide sequence ID" value="NZ_JANIBK010000023.1"/>
</dbReference>
<dbReference type="Pfam" id="PF00072">
    <property type="entry name" value="Response_reg"/>
    <property type="match status" value="1"/>
</dbReference>
<keyword evidence="2" id="KW-0597">Phosphoprotein</keyword>
<dbReference type="SMART" id="SM00448">
    <property type="entry name" value="REC"/>
    <property type="match status" value="1"/>
</dbReference>
<keyword evidence="1" id="KW-0378">Hydrolase</keyword>
<dbReference type="Gene3D" id="3.60.40.10">
    <property type="entry name" value="PPM-type phosphatase domain"/>
    <property type="match status" value="1"/>
</dbReference>
<accession>A0ABT1U2N2</accession>
<dbReference type="InterPro" id="IPR001789">
    <property type="entry name" value="Sig_transdc_resp-reg_receiver"/>
</dbReference>
<comment type="caution">
    <text evidence="4">The sequence shown here is derived from an EMBL/GenBank/DDBJ whole genome shotgun (WGS) entry which is preliminary data.</text>
</comment>
<dbReference type="PROSITE" id="PS50110">
    <property type="entry name" value="RESPONSE_REGULATORY"/>
    <property type="match status" value="1"/>
</dbReference>
<dbReference type="InterPro" id="IPR001932">
    <property type="entry name" value="PPM-type_phosphatase-like_dom"/>
</dbReference>
<dbReference type="PANTHER" id="PTHR43156:SF2">
    <property type="entry name" value="STAGE II SPORULATION PROTEIN E"/>
    <property type="match status" value="1"/>
</dbReference>
<sequence length="406" mass="44631">MPVISPDTILCVDDDANILHIFERTLGRKYKIITVLSGELALKALAGPAKIAVIISDYIMPGMDGIALLKRALEISPDTVQVMLTGNLNPDVSIRAINETAIFRYLPKPCPAAVMQKVVLDALAQYRLIIDKRLAEQELTQKNLALAASNVELAKQKYLLEHELNMAKTVYGNVVSYQHDRLDGLNYACFPKAEVGGDFLLTYTGGDRQTFYLMLGDLTGHGLQSALAILLVADCFELACQLQPDIETLATRINAKMRGKLPIGLFCAAALVKLDLPRRRLTLWQGGMPDAYFLNEGGRVVQSMASNNLPLGVCHEQNFTGTAGSYPLNEIENLFLCTDGLSEQLGAGMVPFGDRRLRDALLDTPAGGSRVDFVMARLRRHQHSHEQSDDIALLELNLPRICKALE</sequence>
<dbReference type="Proteomes" id="UP001524586">
    <property type="component" value="Unassembled WGS sequence"/>
</dbReference>
<dbReference type="InterPro" id="IPR011006">
    <property type="entry name" value="CheY-like_superfamily"/>
</dbReference>
<dbReference type="SUPFAM" id="SSF52172">
    <property type="entry name" value="CheY-like"/>
    <property type="match status" value="1"/>
</dbReference>
<gene>
    <name evidence="4" type="ORF">NP596_06475</name>
</gene>
<evidence type="ECO:0000313" key="5">
    <source>
        <dbReference type="Proteomes" id="UP001524586"/>
    </source>
</evidence>
<dbReference type="Gene3D" id="3.40.50.2300">
    <property type="match status" value="1"/>
</dbReference>
<name>A0ABT1U2N2_9GAMM</name>
<feature type="domain" description="Response regulatory" evidence="3">
    <location>
        <begin position="8"/>
        <end position="123"/>
    </location>
</feature>
<dbReference type="InterPro" id="IPR052016">
    <property type="entry name" value="Bact_Sigma-Reg"/>
</dbReference>
<evidence type="ECO:0000259" key="3">
    <source>
        <dbReference type="PROSITE" id="PS50110"/>
    </source>
</evidence>